<dbReference type="PANTHER" id="PTHR35769">
    <property type="entry name" value="CALCINEURIN-LIKE METALLO-PHOSPHOESTERASE SUPERFAMILY PROTEIN"/>
    <property type="match status" value="1"/>
</dbReference>
<comment type="caution">
    <text evidence="2">The sequence shown here is derived from an EMBL/GenBank/DDBJ whole genome shotgun (WGS) entry which is preliminary data.</text>
</comment>
<dbReference type="EMBL" id="JADEXP010000280">
    <property type="protein sequence ID" value="MBE9069490.1"/>
    <property type="molecule type" value="Genomic_DNA"/>
</dbReference>
<protein>
    <submittedName>
        <fullName evidence="2">TIGR04168 family protein</fullName>
    </submittedName>
</protein>
<dbReference type="Pfam" id="PF00149">
    <property type="entry name" value="Metallophos"/>
    <property type="match status" value="1"/>
</dbReference>
<evidence type="ECO:0000259" key="1">
    <source>
        <dbReference type="Pfam" id="PF00149"/>
    </source>
</evidence>
<gene>
    <name evidence="2" type="ORF">IQ260_22850</name>
</gene>
<proteinExistence type="predicted"/>
<dbReference type="GO" id="GO:0016787">
    <property type="term" value="F:hydrolase activity"/>
    <property type="evidence" value="ECO:0007669"/>
    <property type="project" value="InterPro"/>
</dbReference>
<keyword evidence="3" id="KW-1185">Reference proteome</keyword>
<organism evidence="2 3">
    <name type="scientific">Leptolyngbya cf. ectocarpi LEGE 11479</name>
    <dbReference type="NCBI Taxonomy" id="1828722"/>
    <lineage>
        <taxon>Bacteria</taxon>
        <taxon>Bacillati</taxon>
        <taxon>Cyanobacteriota</taxon>
        <taxon>Cyanophyceae</taxon>
        <taxon>Leptolyngbyales</taxon>
        <taxon>Leptolyngbyaceae</taxon>
        <taxon>Leptolyngbya group</taxon>
        <taxon>Leptolyngbya</taxon>
    </lineage>
</organism>
<dbReference type="AlphaFoldDB" id="A0A928ZXY8"/>
<dbReference type="NCBIfam" id="TIGR04168">
    <property type="entry name" value="TIGR04168 family protein"/>
    <property type="match status" value="1"/>
</dbReference>
<reference evidence="2" key="1">
    <citation type="submission" date="2020-10" db="EMBL/GenBank/DDBJ databases">
        <authorList>
            <person name="Castelo-Branco R."/>
            <person name="Eusebio N."/>
            <person name="Adriana R."/>
            <person name="Vieira A."/>
            <person name="Brugerolle De Fraissinette N."/>
            <person name="Rezende De Castro R."/>
            <person name="Schneider M.P."/>
            <person name="Vasconcelos V."/>
            <person name="Leao P.N."/>
        </authorList>
    </citation>
    <scope>NUCLEOTIDE SEQUENCE</scope>
    <source>
        <strain evidence="2">LEGE 11479</strain>
    </source>
</reference>
<name>A0A928ZXY8_LEPEC</name>
<evidence type="ECO:0000313" key="2">
    <source>
        <dbReference type="EMBL" id="MBE9069490.1"/>
    </source>
</evidence>
<dbReference type="CDD" id="cd07397">
    <property type="entry name" value="MPP_NostocDevT-like"/>
    <property type="match status" value="1"/>
</dbReference>
<dbReference type="InterPro" id="IPR004843">
    <property type="entry name" value="Calcineurin-like_PHP"/>
</dbReference>
<feature type="domain" description="Calcineurin-like phosphoesterase" evidence="1">
    <location>
        <begin position="2"/>
        <end position="214"/>
    </location>
</feature>
<dbReference type="InterPro" id="IPR029052">
    <property type="entry name" value="Metallo-depent_PP-like"/>
</dbReference>
<accession>A0A928ZXY8</accession>
<dbReference type="SUPFAM" id="SSF56300">
    <property type="entry name" value="Metallo-dependent phosphatases"/>
    <property type="match status" value="1"/>
</dbReference>
<dbReference type="PANTHER" id="PTHR35769:SF2">
    <property type="entry name" value="CALCINEURIN-LIKE METALLO-PHOSPHOESTERASE SUPERFAMILY PROTEIN"/>
    <property type="match status" value="1"/>
</dbReference>
<dbReference type="Gene3D" id="3.60.21.10">
    <property type="match status" value="1"/>
</dbReference>
<dbReference type="Proteomes" id="UP000615026">
    <property type="component" value="Unassembled WGS sequence"/>
</dbReference>
<sequence>MIAIVGDVHDQWSGADTQALVALNIDLVLFVGDFGNEATNLVQQVAAVPLPKAVILGNHDVWYTVRDRKDCPYDRTQEDRLQQQLEALGECHVGFSKLEAPHCNVTVVGARPYSWGGARWRYKQFYRDRCNVRSFEESTAQICATVGTAEHDTLIFLGHNGPAGLGDQGHNICGRDWKKRKGGDYGDPDFADAIAQAQRSDKQVALVAFGHMHHELRHDKTRLRDRVAVDDHGTVYVNGAQVPRVIETDGGWQRSFTLVTLQADTVQAVRLVWINDANSIVSEEYLYRSDVKRPCTH</sequence>
<dbReference type="InterPro" id="IPR027629">
    <property type="entry name" value="DevT-like"/>
</dbReference>
<evidence type="ECO:0000313" key="3">
    <source>
        <dbReference type="Proteomes" id="UP000615026"/>
    </source>
</evidence>